<feature type="compositionally biased region" description="Low complexity" evidence="4">
    <location>
        <begin position="596"/>
        <end position="606"/>
    </location>
</feature>
<feature type="compositionally biased region" description="Polar residues" evidence="4">
    <location>
        <begin position="614"/>
        <end position="630"/>
    </location>
</feature>
<feature type="coiled-coil region" evidence="3">
    <location>
        <begin position="678"/>
        <end position="712"/>
    </location>
</feature>
<name>A0AAW1QHL9_9CHLO</name>
<evidence type="ECO:0000256" key="4">
    <source>
        <dbReference type="SAM" id="MobiDB-lite"/>
    </source>
</evidence>
<keyword evidence="3" id="KW-0175">Coiled coil</keyword>
<feature type="compositionally biased region" description="Low complexity" evidence="4">
    <location>
        <begin position="516"/>
        <end position="539"/>
    </location>
</feature>
<comment type="caution">
    <text evidence="5">The sequence shown here is derived from an EMBL/GenBank/DDBJ whole genome shotgun (WGS) entry which is preliminary data.</text>
</comment>
<feature type="region of interest" description="Disordered" evidence="4">
    <location>
        <begin position="489"/>
        <end position="654"/>
    </location>
</feature>
<reference evidence="5 6" key="1">
    <citation type="journal article" date="2024" name="Nat. Commun.">
        <title>Phylogenomics reveals the evolutionary origins of lichenization in chlorophyte algae.</title>
        <authorList>
            <person name="Puginier C."/>
            <person name="Libourel C."/>
            <person name="Otte J."/>
            <person name="Skaloud P."/>
            <person name="Haon M."/>
            <person name="Grisel S."/>
            <person name="Petersen M."/>
            <person name="Berrin J.G."/>
            <person name="Delaux P.M."/>
            <person name="Dal Grande F."/>
            <person name="Keller J."/>
        </authorList>
    </citation>
    <scope>NUCLEOTIDE SEQUENCE [LARGE SCALE GENOMIC DNA]</scope>
    <source>
        <strain evidence="5 6">SAG 2145</strain>
    </source>
</reference>
<feature type="region of interest" description="Disordered" evidence="4">
    <location>
        <begin position="324"/>
        <end position="359"/>
    </location>
</feature>
<gene>
    <name evidence="5" type="ORF">WJX74_004256</name>
</gene>
<dbReference type="GO" id="GO:0008270">
    <property type="term" value="F:zinc ion binding"/>
    <property type="evidence" value="ECO:0007669"/>
    <property type="project" value="UniProtKB-KW"/>
</dbReference>
<evidence type="ECO:0000256" key="3">
    <source>
        <dbReference type="SAM" id="Coils"/>
    </source>
</evidence>
<evidence type="ECO:0000313" key="5">
    <source>
        <dbReference type="EMBL" id="KAK9820901.1"/>
    </source>
</evidence>
<dbReference type="SUPFAM" id="SSF57903">
    <property type="entry name" value="FYVE/PHD zinc finger"/>
    <property type="match status" value="1"/>
</dbReference>
<dbReference type="InterPro" id="IPR013083">
    <property type="entry name" value="Znf_RING/FYVE/PHD"/>
</dbReference>
<keyword evidence="1" id="KW-0863">Zinc-finger</keyword>
<protein>
    <submittedName>
        <fullName evidence="5">Uncharacterized protein</fullName>
    </submittedName>
</protein>
<keyword evidence="6" id="KW-1185">Reference proteome</keyword>
<accession>A0AAW1QHL9</accession>
<dbReference type="AlphaFoldDB" id="A0AAW1QHL9"/>
<dbReference type="EMBL" id="JALJOS010000042">
    <property type="protein sequence ID" value="KAK9820901.1"/>
    <property type="molecule type" value="Genomic_DNA"/>
</dbReference>
<dbReference type="Gene3D" id="3.30.40.10">
    <property type="entry name" value="Zinc/RING finger domain, C3HC4 (zinc finger)"/>
    <property type="match status" value="1"/>
</dbReference>
<evidence type="ECO:0000256" key="2">
    <source>
        <dbReference type="ARBA" id="ARBA00022833"/>
    </source>
</evidence>
<proteinExistence type="predicted"/>
<dbReference type="InterPro" id="IPR011011">
    <property type="entry name" value="Znf_FYVE_PHD"/>
</dbReference>
<feature type="compositionally biased region" description="Low complexity" evidence="4">
    <location>
        <begin position="552"/>
        <end position="564"/>
    </location>
</feature>
<feature type="compositionally biased region" description="Basic and acidic residues" evidence="4">
    <location>
        <begin position="641"/>
        <end position="654"/>
    </location>
</feature>
<evidence type="ECO:0000256" key="1">
    <source>
        <dbReference type="ARBA" id="ARBA00022771"/>
    </source>
</evidence>
<feature type="compositionally biased region" description="Basic and acidic residues" evidence="4">
    <location>
        <begin position="339"/>
        <end position="349"/>
    </location>
</feature>
<organism evidence="5 6">
    <name type="scientific">Apatococcus lobatus</name>
    <dbReference type="NCBI Taxonomy" id="904363"/>
    <lineage>
        <taxon>Eukaryota</taxon>
        <taxon>Viridiplantae</taxon>
        <taxon>Chlorophyta</taxon>
        <taxon>core chlorophytes</taxon>
        <taxon>Trebouxiophyceae</taxon>
        <taxon>Chlorellales</taxon>
        <taxon>Chlorellaceae</taxon>
        <taxon>Apatococcus</taxon>
    </lineage>
</organism>
<dbReference type="Proteomes" id="UP001438707">
    <property type="component" value="Unassembled WGS sequence"/>
</dbReference>
<keyword evidence="2" id="KW-0862">Zinc</keyword>
<sequence>MPPKRPNSGQSPEKPPAYWTCGVCFCVEDLIECDNDKCKRAFCPSCAGYSHAEDAPDPWCCPICRLLRCHYPLIMPHTLPAAEVWTLEHEAQSPRPWKQDPPKEGFVQVSSDHEPIPRFAKAHLSWCFMSGKVEVRYSRDIQAGYKCEAWSVDDKRIWHGRNEKGAWTAVGEACKNLYSPKVLEVQQAPEREPFREQLRENKAIERLWKQLLQAPQDADCHTAPGEECLLHIPSLADVQSHYKYYCPFACHNDKGDPSCFKNRYTVEKHLLQSHMAEFREYGDGSLRILYAEPQVFTYSRTRQPCVVLLPLHSKTSSVVDLAKRARAMAERSPTPSEPSDDRSSEEITPPRKRARTSNGDPCHPFFAYLMANQDVPVAKRQGTSLNAVVPWIISEFMLPRWQCRNPHGPPLEYPLTEATFKAVLMSRGGGFKWAGKEGTYRKKDPDTGLQCMNQQGYLMPRGPLAWEQLLDECYTNWGKVFRHAHPGYVSAPEPLQVKPTDPRVISPSLPGGSPNAASPSKTMPPTSSSPKLSSEASQATPLDPRLNHPHHQPAAAAAAASPWAHHQHALGGGCTAESPGQRSRGAGRQSEPTTVDAAGSDAGASSSEEESRQLQHGSAADTSPAHNASRIQPGDPQLHPKPGEKQHTAHHDDAEPQVDVFLSSESAESRGRSTSSADENVAQELKLCRSKLEQLRQEEAAAQASSEQLKLEQHTAASSVKLSYSKVWELHSQIGPICAAWKKLEAYIEGLPLYNVGEDAELQQPAHNAVKLMREQTLVVLEQRLRAEAGQAFPDVLAACKALDEAEAGWQGTNRHQENLWAQEKEGQMLLLQLTRLRKPLEQKKMELEAVTTTPLHQMTTGLAS</sequence>
<evidence type="ECO:0000313" key="6">
    <source>
        <dbReference type="Proteomes" id="UP001438707"/>
    </source>
</evidence>
<keyword evidence="1" id="KW-0479">Metal-binding</keyword>